<dbReference type="InterPro" id="IPR033122">
    <property type="entry name" value="LETM1-like_RBD"/>
</dbReference>
<dbReference type="Proteomes" id="UP001175271">
    <property type="component" value="Unassembled WGS sequence"/>
</dbReference>
<name>A0AA39HLG2_9BILA</name>
<keyword evidence="4" id="KW-1185">Reference proteome</keyword>
<reference evidence="3" key="1">
    <citation type="submission" date="2023-06" db="EMBL/GenBank/DDBJ databases">
        <title>Genomic analysis of the entomopathogenic nematode Steinernema hermaphroditum.</title>
        <authorList>
            <person name="Schwarz E.M."/>
            <person name="Heppert J.K."/>
            <person name="Baniya A."/>
            <person name="Schwartz H.T."/>
            <person name="Tan C.-H."/>
            <person name="Antoshechkin I."/>
            <person name="Sternberg P.W."/>
            <person name="Goodrich-Blair H."/>
            <person name="Dillman A.R."/>
        </authorList>
    </citation>
    <scope>NUCLEOTIDE SEQUENCE</scope>
    <source>
        <strain evidence="3">PS9179</strain>
        <tissue evidence="3">Whole animal</tissue>
    </source>
</reference>
<organism evidence="3 4">
    <name type="scientific">Steinernema hermaphroditum</name>
    <dbReference type="NCBI Taxonomy" id="289476"/>
    <lineage>
        <taxon>Eukaryota</taxon>
        <taxon>Metazoa</taxon>
        <taxon>Ecdysozoa</taxon>
        <taxon>Nematoda</taxon>
        <taxon>Chromadorea</taxon>
        <taxon>Rhabditida</taxon>
        <taxon>Tylenchina</taxon>
        <taxon>Panagrolaimomorpha</taxon>
        <taxon>Strongyloidoidea</taxon>
        <taxon>Steinernematidae</taxon>
        <taxon>Steinernema</taxon>
    </lineage>
</organism>
<keyword evidence="1" id="KW-0812">Transmembrane</keyword>
<feature type="domain" description="Letm1 RBD" evidence="2">
    <location>
        <begin position="98"/>
        <end position="167"/>
    </location>
</feature>
<comment type="caution">
    <text evidence="3">The sequence shown here is derived from an EMBL/GenBank/DDBJ whole genome shotgun (WGS) entry which is preliminary data.</text>
</comment>
<dbReference type="EMBL" id="JAUCMV010000004">
    <property type="protein sequence ID" value="KAK0406903.1"/>
    <property type="molecule type" value="Genomic_DNA"/>
</dbReference>
<accession>A0AA39HLG2</accession>
<evidence type="ECO:0000259" key="2">
    <source>
        <dbReference type="Pfam" id="PF07766"/>
    </source>
</evidence>
<proteinExistence type="predicted"/>
<dbReference type="Pfam" id="PF07766">
    <property type="entry name" value="LETM1_RBD"/>
    <property type="match status" value="1"/>
</dbReference>
<sequence>MLPNPRLLLVSPNTFRTPLLAPLLPTSVRPQMFLSNEPAKAEGGIFSKYEAFLERRCPRLYRIHRTVSDGSLTCFSDMKSCYRIRRDLKKGRRSLSDLSTEELVSFIQTNEEFSKLICIMIVAVMPVAFYVIALAIVLFPRLILTRHFWSDEQRQQFWTGTMKTSARRHFSPVIDNLTPYLGKTVLPVRLEDMSTLKIPPILELPYSHIVRLCLIHRCFPLGGVKALDERANILRELDSRMRSEIHVVDDMADEDLVMHLFIRQLQYEEKSVAEMRELLKTWLITSQDFSSDLSLLVHAPILCQADRSHEIFTV</sequence>
<evidence type="ECO:0000313" key="4">
    <source>
        <dbReference type="Proteomes" id="UP001175271"/>
    </source>
</evidence>
<keyword evidence="1" id="KW-0472">Membrane</keyword>
<keyword evidence="1" id="KW-1133">Transmembrane helix</keyword>
<feature type="transmembrane region" description="Helical" evidence="1">
    <location>
        <begin position="113"/>
        <end position="139"/>
    </location>
</feature>
<dbReference type="GO" id="GO:0043022">
    <property type="term" value="F:ribosome binding"/>
    <property type="evidence" value="ECO:0007669"/>
    <property type="project" value="InterPro"/>
</dbReference>
<evidence type="ECO:0000256" key="1">
    <source>
        <dbReference type="SAM" id="Phobius"/>
    </source>
</evidence>
<gene>
    <name evidence="3" type="ORF">QR680_018879</name>
</gene>
<protein>
    <recommendedName>
        <fullName evidence="2">Letm1 RBD domain-containing protein</fullName>
    </recommendedName>
</protein>
<dbReference type="AlphaFoldDB" id="A0AA39HLG2"/>
<evidence type="ECO:0000313" key="3">
    <source>
        <dbReference type="EMBL" id="KAK0406903.1"/>
    </source>
</evidence>